<keyword evidence="3" id="KW-1185">Reference proteome</keyword>
<organism evidence="2 3">
    <name type="scientific">Rehmannia glutinosa</name>
    <name type="common">Chinese foxglove</name>
    <dbReference type="NCBI Taxonomy" id="99300"/>
    <lineage>
        <taxon>Eukaryota</taxon>
        <taxon>Viridiplantae</taxon>
        <taxon>Streptophyta</taxon>
        <taxon>Embryophyta</taxon>
        <taxon>Tracheophyta</taxon>
        <taxon>Spermatophyta</taxon>
        <taxon>Magnoliopsida</taxon>
        <taxon>eudicotyledons</taxon>
        <taxon>Gunneridae</taxon>
        <taxon>Pentapetalae</taxon>
        <taxon>asterids</taxon>
        <taxon>lamiids</taxon>
        <taxon>Lamiales</taxon>
        <taxon>Orobanchaceae</taxon>
        <taxon>Rehmannieae</taxon>
        <taxon>Rehmannia</taxon>
    </lineage>
</organism>
<dbReference type="EMBL" id="JABTTQ020000010">
    <property type="protein sequence ID" value="KAK6147670.1"/>
    <property type="molecule type" value="Genomic_DNA"/>
</dbReference>
<dbReference type="InterPro" id="IPR026960">
    <property type="entry name" value="RVT-Znf"/>
</dbReference>
<name>A0ABR0WNJ2_REHGL</name>
<proteinExistence type="predicted"/>
<evidence type="ECO:0000313" key="2">
    <source>
        <dbReference type="EMBL" id="KAK6147670.1"/>
    </source>
</evidence>
<evidence type="ECO:0000313" key="3">
    <source>
        <dbReference type="Proteomes" id="UP001318860"/>
    </source>
</evidence>
<reference evidence="2 3" key="1">
    <citation type="journal article" date="2021" name="Comput. Struct. Biotechnol. J.">
        <title>De novo genome assembly of the potent medicinal plant Rehmannia glutinosa using nanopore technology.</title>
        <authorList>
            <person name="Ma L."/>
            <person name="Dong C."/>
            <person name="Song C."/>
            <person name="Wang X."/>
            <person name="Zheng X."/>
            <person name="Niu Y."/>
            <person name="Chen S."/>
            <person name="Feng W."/>
        </authorList>
    </citation>
    <scope>NUCLEOTIDE SEQUENCE [LARGE SCALE GENOMIC DNA]</scope>
    <source>
        <strain evidence="2">DH-2019</strain>
    </source>
</reference>
<feature type="domain" description="Reverse transcriptase zinc-binding" evidence="1">
    <location>
        <begin position="99"/>
        <end position="188"/>
    </location>
</feature>
<gene>
    <name evidence="2" type="ORF">DH2020_018582</name>
</gene>
<comment type="caution">
    <text evidence="2">The sequence shown here is derived from an EMBL/GenBank/DDBJ whole genome shotgun (WGS) entry which is preliminary data.</text>
</comment>
<evidence type="ECO:0000259" key="1">
    <source>
        <dbReference type="Pfam" id="PF13966"/>
    </source>
</evidence>
<protein>
    <recommendedName>
        <fullName evidence="1">Reverse transcriptase zinc-binding domain-containing protein</fullName>
    </recommendedName>
</protein>
<accession>A0ABR0WNJ2</accession>
<sequence>MELFEAGPIVEMDRVLEAVDFKMMPTMSEILTRAFKNDETCFEDLTVKGLLEENGRFWDTHLLNELFNKKEVSAIQALPISLYRRDNRLVWHFSKNGQYQVKSGYKIAKTMKENIVAAPSSSVPNSHIWKWLWALHIPSKVKNNMWKCCQEIVPTNVELRRRGVDIYPICLRYGMDLETIEHALKDCS</sequence>
<dbReference type="Proteomes" id="UP001318860">
    <property type="component" value="Unassembled WGS sequence"/>
</dbReference>
<dbReference type="Pfam" id="PF13966">
    <property type="entry name" value="zf-RVT"/>
    <property type="match status" value="1"/>
</dbReference>